<dbReference type="Proteomes" id="UP000306050">
    <property type="component" value="Chromosome SGRAM_5"/>
</dbReference>
<evidence type="ECO:0000313" key="3">
    <source>
        <dbReference type="Proteomes" id="UP000306050"/>
    </source>
</evidence>
<dbReference type="PANTHER" id="PTHR45622:SF60">
    <property type="entry name" value="UBIQUITIN-PROTEIN LIGASE E3A"/>
    <property type="match status" value="1"/>
</dbReference>
<accession>A0A4U7KT76</accession>
<protein>
    <submittedName>
        <fullName evidence="2">Uncharacterized protein</fullName>
    </submittedName>
</protein>
<sequence>MTKTLLVAGSNSGHQLGVGHDQDVRTLQQALCRFDAGSQDDTSFPPAGYTVVDLSSGANHTLALLKRIQFGSKAADGDAISEIWIAGTGAQGQLGPAHASSESLPLPVFTRLDLKALVDGCVDLPSSERLEATVEPKRIVCGWNCSYVVIALSRAGRSDSSKQEVLLSLGLHRDHTFGELGSVIDPLSDVEDTGVHKVSFSKALIEADLDAQVGFQIVDVAAGLRHAVAALSVETGANGQRRIVVVGWGSARHGQVGRIPDPATKRAGPTKRPGPAAAIVWEPQVIFNCSTSDPSSLRCRLRAGRDHSVVLLQGEGREEDTGLICIGSNRQGQLLDAAILRQQGTTLDAILDVTCNWNSTHLLIGKSEGELAVVSCGSNSRGQFGDTTTVSSTAAHPLASVDLSTIRQQAQSSSATPTDTDAAAVATTNLDPLQARPSLLKKLVSGSEHSLLLVRSPATGNGDKHQVWGWGWNEHGNLAQGPHDEADRHRPTLLLDVTRSGTAQQPDGYEPLDIWAGFGTSFILAERLHNAQAS</sequence>
<gene>
    <name evidence="2" type="ORF">EX895_005017</name>
</gene>
<reference evidence="2 3" key="1">
    <citation type="submission" date="2019-05" db="EMBL/GenBank/DDBJ databases">
        <title>Sporisorium graminicola CBS 10092 draft sequencing and annotation.</title>
        <authorList>
            <person name="Solano-Gonzalez S."/>
            <person name="Caddick M.X."/>
            <person name="Darby A."/>
        </authorList>
    </citation>
    <scope>NUCLEOTIDE SEQUENCE [LARGE SCALE GENOMIC DNA]</scope>
    <source>
        <strain evidence="2 3">CBS 10092</strain>
    </source>
</reference>
<dbReference type="SUPFAM" id="SSF50985">
    <property type="entry name" value="RCC1/BLIP-II"/>
    <property type="match status" value="1"/>
</dbReference>
<evidence type="ECO:0000313" key="2">
    <source>
        <dbReference type="EMBL" id="TKY86192.1"/>
    </source>
</evidence>
<proteinExistence type="predicted"/>
<evidence type="ECO:0000256" key="1">
    <source>
        <dbReference type="ARBA" id="ARBA00022737"/>
    </source>
</evidence>
<dbReference type="GeneID" id="40727912"/>
<name>A0A4U7KT76_9BASI</name>
<dbReference type="RefSeq" id="XP_029738177.1">
    <property type="nucleotide sequence ID" value="XM_029885611.1"/>
</dbReference>
<dbReference type="OrthoDB" id="5370059at2759"/>
<keyword evidence="1" id="KW-0677">Repeat</keyword>
<dbReference type="AlphaFoldDB" id="A0A4U7KT76"/>
<dbReference type="PANTHER" id="PTHR45622">
    <property type="entry name" value="UBIQUITIN-PROTEIN LIGASE E3A-RELATED"/>
    <property type="match status" value="1"/>
</dbReference>
<organism evidence="2 3">
    <name type="scientific">Sporisorium graminicola</name>
    <dbReference type="NCBI Taxonomy" id="280036"/>
    <lineage>
        <taxon>Eukaryota</taxon>
        <taxon>Fungi</taxon>
        <taxon>Dikarya</taxon>
        <taxon>Basidiomycota</taxon>
        <taxon>Ustilaginomycotina</taxon>
        <taxon>Ustilaginomycetes</taxon>
        <taxon>Ustilaginales</taxon>
        <taxon>Ustilaginaceae</taxon>
        <taxon>Sporisorium</taxon>
    </lineage>
</organism>
<dbReference type="Gene3D" id="2.130.10.30">
    <property type="entry name" value="Regulator of chromosome condensation 1/beta-lactamase-inhibitor protein II"/>
    <property type="match status" value="1"/>
</dbReference>
<dbReference type="InterPro" id="IPR051709">
    <property type="entry name" value="Ub-ligase/GTPase-reg"/>
</dbReference>
<comment type="caution">
    <text evidence="2">The sequence shown here is derived from an EMBL/GenBank/DDBJ whole genome shotgun (WGS) entry which is preliminary data.</text>
</comment>
<keyword evidence="3" id="KW-1185">Reference proteome</keyword>
<dbReference type="EMBL" id="SRRM01000018">
    <property type="protein sequence ID" value="TKY86192.1"/>
    <property type="molecule type" value="Genomic_DNA"/>
</dbReference>
<dbReference type="GO" id="GO:0061630">
    <property type="term" value="F:ubiquitin protein ligase activity"/>
    <property type="evidence" value="ECO:0007669"/>
    <property type="project" value="TreeGrafter"/>
</dbReference>
<dbReference type="InterPro" id="IPR009091">
    <property type="entry name" value="RCC1/BLIP-II"/>
</dbReference>
<dbReference type="KEGG" id="sgra:EX895_005017"/>